<dbReference type="Proteomes" id="UP000729402">
    <property type="component" value="Unassembled WGS sequence"/>
</dbReference>
<dbReference type="AlphaFoldDB" id="A0A8J5STE3"/>
<proteinExistence type="predicted"/>
<keyword evidence="3" id="KW-1185">Reference proteome</keyword>
<evidence type="ECO:0000313" key="3">
    <source>
        <dbReference type="Proteomes" id="UP000729402"/>
    </source>
</evidence>
<evidence type="ECO:0000313" key="1">
    <source>
        <dbReference type="EMBL" id="KAG8081236.1"/>
    </source>
</evidence>
<protein>
    <submittedName>
        <fullName evidence="1">Uncharacterized protein</fullName>
    </submittedName>
</protein>
<dbReference type="EMBL" id="JAAALK010000282">
    <property type="protein sequence ID" value="KAG8081242.1"/>
    <property type="molecule type" value="Genomic_DNA"/>
</dbReference>
<comment type="caution">
    <text evidence="1">The sequence shown here is derived from an EMBL/GenBank/DDBJ whole genome shotgun (WGS) entry which is preliminary data.</text>
</comment>
<reference evidence="1" key="2">
    <citation type="submission" date="2021-02" db="EMBL/GenBank/DDBJ databases">
        <authorList>
            <person name="Kimball J.A."/>
            <person name="Haas M.W."/>
            <person name="Macchietto M."/>
            <person name="Kono T."/>
            <person name="Duquette J."/>
            <person name="Shao M."/>
        </authorList>
    </citation>
    <scope>NUCLEOTIDE SEQUENCE</scope>
    <source>
        <tissue evidence="1">Fresh leaf tissue</tissue>
    </source>
</reference>
<name>A0A8J5STE3_ZIZPA</name>
<reference evidence="1" key="1">
    <citation type="journal article" date="2021" name="bioRxiv">
        <title>Whole Genome Assembly and Annotation of Northern Wild Rice, Zizania palustris L., Supports a Whole Genome Duplication in the Zizania Genus.</title>
        <authorList>
            <person name="Haas M."/>
            <person name="Kono T."/>
            <person name="Macchietto M."/>
            <person name="Millas R."/>
            <person name="McGilp L."/>
            <person name="Shao M."/>
            <person name="Duquette J."/>
            <person name="Hirsch C.N."/>
            <person name="Kimball J."/>
        </authorList>
    </citation>
    <scope>NUCLEOTIDE SEQUENCE</scope>
    <source>
        <tissue evidence="1">Fresh leaf tissue</tissue>
    </source>
</reference>
<accession>A0A8J5STE3</accession>
<organism evidence="1 3">
    <name type="scientific">Zizania palustris</name>
    <name type="common">Northern wild rice</name>
    <dbReference type="NCBI Taxonomy" id="103762"/>
    <lineage>
        <taxon>Eukaryota</taxon>
        <taxon>Viridiplantae</taxon>
        <taxon>Streptophyta</taxon>
        <taxon>Embryophyta</taxon>
        <taxon>Tracheophyta</taxon>
        <taxon>Spermatophyta</taxon>
        <taxon>Magnoliopsida</taxon>
        <taxon>Liliopsida</taxon>
        <taxon>Poales</taxon>
        <taxon>Poaceae</taxon>
        <taxon>BOP clade</taxon>
        <taxon>Oryzoideae</taxon>
        <taxon>Oryzeae</taxon>
        <taxon>Zizaniinae</taxon>
        <taxon>Zizania</taxon>
    </lineage>
</organism>
<gene>
    <name evidence="1" type="ORF">GUJ93_ZPchr0007g3178</name>
    <name evidence="2" type="ORF">GUJ93_ZPchr0007g4301</name>
</gene>
<evidence type="ECO:0000313" key="2">
    <source>
        <dbReference type="EMBL" id="KAG8081242.1"/>
    </source>
</evidence>
<sequence>MEFVLDQLSGDLSRLNETAAACGSLRRRSSSFPPPRFILRLRSRWTKPRREEIVGGCRSVAGSAYEEIAQLSE</sequence>
<dbReference type="EMBL" id="JAAALK010000282">
    <property type="protein sequence ID" value="KAG8081236.1"/>
    <property type="molecule type" value="Genomic_DNA"/>
</dbReference>